<protein>
    <submittedName>
        <fullName evidence="4">Uncharacterized protein</fullName>
    </submittedName>
</protein>
<sequence length="302" mass="32978">MTNTKQFENRVAVITGGSRGIGKAVATALVEQGAKVVLGDVLEAEGQTTAQELNSKANAKVAAFIRTDVSKYKDNVALFKLAEKEFGGVDIAFLNAGIGQGDPLFSPFDDEADERIMDINATSIIKGTKVALIHMAKRGGGTIVNTSSFYGIYPEAFTNSYVASKHAVIGWTRSLYMLQKVCNVRVNAVCPYYAETDIIKFSPERIEQFPQVKLISKLPRVSVDVVVKAVLTLMGDETRNAQVLLALPGDVIRPHTFNDSLPEAETPEALQGIKEYEQAYPEFLKARLAEAIETYDKEYGSD</sequence>
<dbReference type="Pfam" id="PF00106">
    <property type="entry name" value="adh_short"/>
    <property type="match status" value="1"/>
</dbReference>
<dbReference type="PRINTS" id="PR00080">
    <property type="entry name" value="SDRFAMILY"/>
</dbReference>
<gene>
    <name evidence="4" type="ORF">LRAMOSA02652</name>
</gene>
<dbReference type="SUPFAM" id="SSF51735">
    <property type="entry name" value="NAD(P)-binding Rossmann-fold domains"/>
    <property type="match status" value="1"/>
</dbReference>
<proteinExistence type="inferred from homology"/>
<comment type="similarity">
    <text evidence="1 3">Belongs to the short-chain dehydrogenases/reductases (SDR) family.</text>
</comment>
<keyword evidence="2" id="KW-0560">Oxidoreductase</keyword>
<dbReference type="InterPro" id="IPR036291">
    <property type="entry name" value="NAD(P)-bd_dom_sf"/>
</dbReference>
<dbReference type="PRINTS" id="PR00081">
    <property type="entry name" value="GDHRDH"/>
</dbReference>
<dbReference type="InterPro" id="IPR002347">
    <property type="entry name" value="SDR_fam"/>
</dbReference>
<dbReference type="GO" id="GO:0005737">
    <property type="term" value="C:cytoplasm"/>
    <property type="evidence" value="ECO:0007669"/>
    <property type="project" value="TreeGrafter"/>
</dbReference>
<dbReference type="Gene3D" id="3.40.50.720">
    <property type="entry name" value="NAD(P)-binding Rossmann-like Domain"/>
    <property type="match status" value="1"/>
</dbReference>
<accession>A0A077WRP7</accession>
<dbReference type="PANTHER" id="PTHR44229:SF4">
    <property type="entry name" value="15-HYDROXYPROSTAGLANDIN DEHYDROGENASE [NAD(+)]"/>
    <property type="match status" value="1"/>
</dbReference>
<reference evidence="4" key="1">
    <citation type="journal article" date="2014" name="Genome Announc.">
        <title>De novo whole-genome sequence and genome annotation of Lichtheimia ramosa.</title>
        <authorList>
            <person name="Linde J."/>
            <person name="Schwartze V."/>
            <person name="Binder U."/>
            <person name="Lass-Florl C."/>
            <person name="Voigt K."/>
            <person name="Horn F."/>
        </authorList>
    </citation>
    <scope>NUCLEOTIDE SEQUENCE</scope>
    <source>
        <strain evidence="4">JMRC FSU:6197</strain>
    </source>
</reference>
<dbReference type="AlphaFoldDB" id="A0A077WRP7"/>
<organism evidence="4">
    <name type="scientific">Lichtheimia ramosa</name>
    <dbReference type="NCBI Taxonomy" id="688394"/>
    <lineage>
        <taxon>Eukaryota</taxon>
        <taxon>Fungi</taxon>
        <taxon>Fungi incertae sedis</taxon>
        <taxon>Mucoromycota</taxon>
        <taxon>Mucoromycotina</taxon>
        <taxon>Mucoromycetes</taxon>
        <taxon>Mucorales</taxon>
        <taxon>Lichtheimiaceae</taxon>
        <taxon>Lichtheimia</taxon>
    </lineage>
</organism>
<dbReference type="EMBL" id="LK023335">
    <property type="protein sequence ID" value="CDS09975.1"/>
    <property type="molecule type" value="Genomic_DNA"/>
</dbReference>
<dbReference type="GO" id="GO:0016616">
    <property type="term" value="F:oxidoreductase activity, acting on the CH-OH group of donors, NAD or NADP as acceptor"/>
    <property type="evidence" value="ECO:0007669"/>
    <property type="project" value="TreeGrafter"/>
</dbReference>
<name>A0A077WRP7_9FUNG</name>
<evidence type="ECO:0000256" key="3">
    <source>
        <dbReference type="RuleBase" id="RU000363"/>
    </source>
</evidence>
<evidence type="ECO:0000313" key="4">
    <source>
        <dbReference type="EMBL" id="CDS09975.1"/>
    </source>
</evidence>
<dbReference type="OrthoDB" id="5840532at2759"/>
<dbReference type="PANTHER" id="PTHR44229">
    <property type="entry name" value="15-HYDROXYPROSTAGLANDIN DEHYDROGENASE [NAD(+)]"/>
    <property type="match status" value="1"/>
</dbReference>
<evidence type="ECO:0000256" key="2">
    <source>
        <dbReference type="ARBA" id="ARBA00023002"/>
    </source>
</evidence>
<evidence type="ECO:0000256" key="1">
    <source>
        <dbReference type="ARBA" id="ARBA00006484"/>
    </source>
</evidence>